<feature type="region of interest" description="Disordered" evidence="2">
    <location>
        <begin position="22"/>
        <end position="47"/>
    </location>
</feature>
<protein>
    <submittedName>
        <fullName evidence="4">Pancreatic progenitor cell differentiation and proliferation factor</fullName>
    </submittedName>
</protein>
<accession>A0A8B7B2I8</accession>
<evidence type="ECO:0000256" key="1">
    <source>
        <dbReference type="ARBA" id="ARBA00006609"/>
    </source>
</evidence>
<sequence>MAAIPSSGSLVATHDYYRRRLGSTSSNSSCGSAEYPGEAIPHHPGLPKADPGHWWASFFFGKSTIPFMATVQESPECSGPPQASSTMIACDLAQGTGRKPPGSPPATPAPGPS</sequence>
<reference evidence="4" key="1">
    <citation type="submission" date="2025-08" db="UniProtKB">
        <authorList>
            <consortium name="RefSeq"/>
        </authorList>
    </citation>
    <scope>IDENTIFICATION</scope>
</reference>
<evidence type="ECO:0000256" key="2">
    <source>
        <dbReference type="SAM" id="MobiDB-lite"/>
    </source>
</evidence>
<dbReference type="GeneID" id="103208937"/>
<proteinExistence type="inferred from homology"/>
<dbReference type="Pfam" id="PF15060">
    <property type="entry name" value="PPDFL"/>
    <property type="match status" value="1"/>
</dbReference>
<evidence type="ECO:0000313" key="3">
    <source>
        <dbReference type="Proteomes" id="UP000694850"/>
    </source>
</evidence>
<gene>
    <name evidence="4" type="primary">PPDPF</name>
</gene>
<organism evidence="3 4">
    <name type="scientific">Orycteropus afer afer</name>
    <dbReference type="NCBI Taxonomy" id="1230840"/>
    <lineage>
        <taxon>Eukaryota</taxon>
        <taxon>Metazoa</taxon>
        <taxon>Chordata</taxon>
        <taxon>Craniata</taxon>
        <taxon>Vertebrata</taxon>
        <taxon>Euteleostomi</taxon>
        <taxon>Mammalia</taxon>
        <taxon>Eutheria</taxon>
        <taxon>Afrotheria</taxon>
        <taxon>Tubulidentata</taxon>
        <taxon>Orycteropodidae</taxon>
        <taxon>Orycteropus</taxon>
    </lineage>
</organism>
<dbReference type="GO" id="GO:0030154">
    <property type="term" value="P:cell differentiation"/>
    <property type="evidence" value="ECO:0007669"/>
    <property type="project" value="InterPro"/>
</dbReference>
<dbReference type="Proteomes" id="UP000694850">
    <property type="component" value="Unplaced"/>
</dbReference>
<feature type="region of interest" description="Disordered" evidence="2">
    <location>
        <begin position="91"/>
        <end position="113"/>
    </location>
</feature>
<dbReference type="RefSeq" id="XP_007952891.1">
    <property type="nucleotide sequence ID" value="XM_007954700.1"/>
</dbReference>
<dbReference type="AlphaFoldDB" id="A0A8B7B2I8"/>
<name>A0A8B7B2I8_ORYAF</name>
<dbReference type="InterPro" id="IPR026754">
    <property type="entry name" value="PPDPF"/>
</dbReference>
<evidence type="ECO:0000313" key="4">
    <source>
        <dbReference type="RefSeq" id="XP_007952891.1"/>
    </source>
</evidence>
<keyword evidence="3" id="KW-1185">Reference proteome</keyword>
<comment type="similarity">
    <text evidence="1">Belongs to the PPDPF family.</text>
</comment>
<dbReference type="OrthoDB" id="9411431at2759"/>
<dbReference type="PRINTS" id="PR02071">
    <property type="entry name" value="PPDPFACTOR"/>
</dbReference>
<feature type="compositionally biased region" description="Pro residues" evidence="2">
    <location>
        <begin position="101"/>
        <end position="113"/>
    </location>
</feature>
<dbReference type="CTD" id="79144"/>
<feature type="compositionally biased region" description="Low complexity" evidence="2">
    <location>
        <begin position="23"/>
        <end position="32"/>
    </location>
</feature>
<dbReference type="PANTHER" id="PTHR14572">
    <property type="entry name" value="PANCREATIC PROGENITOR CELL DIFFERENTIATION AND PROLIFERATION FACTOR"/>
    <property type="match status" value="1"/>
</dbReference>